<evidence type="ECO:0000313" key="5">
    <source>
        <dbReference type="EMBL" id="VTZ61138.1"/>
    </source>
</evidence>
<dbReference type="OMA" id="VHFLYHR"/>
<evidence type="ECO:0000259" key="3">
    <source>
        <dbReference type="PROSITE" id="PS51186"/>
    </source>
</evidence>
<evidence type="ECO:0000256" key="1">
    <source>
        <dbReference type="ARBA" id="ARBA00022679"/>
    </source>
</evidence>
<dbReference type="PROSITE" id="PS51186">
    <property type="entry name" value="GNAT"/>
    <property type="match status" value="1"/>
</dbReference>
<evidence type="ECO:0000313" key="4">
    <source>
        <dbReference type="EMBL" id="PLT94151.1"/>
    </source>
</evidence>
<dbReference type="InterPro" id="IPR051016">
    <property type="entry name" value="Diverse_Substrate_AcTransf"/>
</dbReference>
<dbReference type="InterPro" id="IPR000182">
    <property type="entry name" value="GNAT_dom"/>
</dbReference>
<name>A0A508WYV9_9HYPH</name>
<dbReference type="SUPFAM" id="SSF55729">
    <property type="entry name" value="Acyl-CoA N-acyltransferases (Nat)"/>
    <property type="match status" value="1"/>
</dbReference>
<keyword evidence="6" id="KW-1185">Reference proteome</keyword>
<proteinExistence type="predicted"/>
<dbReference type="RefSeq" id="WP_011976174.1">
    <property type="nucleotide sequence ID" value="NZ_CABFNB010000089.1"/>
</dbReference>
<accession>A0A508WYV9</accession>
<reference evidence="5" key="3">
    <citation type="submission" date="2019-06" db="EMBL/GenBank/DDBJ databases">
        <authorList>
            <person name="Le Quere A."/>
            <person name="Colella S."/>
        </authorList>
    </citation>
    <scope>NUCLEOTIDE SEQUENCE</scope>
    <source>
        <strain evidence="5">EmedicaeMD41</strain>
    </source>
</reference>
<dbReference type="Pfam" id="PF00583">
    <property type="entry name" value="Acetyltransf_1"/>
    <property type="match status" value="1"/>
</dbReference>
<dbReference type="Proteomes" id="UP000507954">
    <property type="component" value="Unassembled WGS sequence"/>
</dbReference>
<protein>
    <submittedName>
        <fullName evidence="4 5">N-acetyltransferase</fullName>
    </submittedName>
</protein>
<gene>
    <name evidence="4" type="ORF">BMJ33_31285</name>
    <name evidence="5" type="ORF">EMEDMD4_240081</name>
</gene>
<dbReference type="InterPro" id="IPR016181">
    <property type="entry name" value="Acyl_CoA_acyltransferase"/>
</dbReference>
<reference evidence="4 6" key="2">
    <citation type="journal article" date="2018" name="FEMS Microbiol. Ecol.">
        <title>Co-invading symbiotic mutualists of Medicago polymorpha retain high ancestral diversity and contain diverse accessory genomes.</title>
        <authorList>
            <person name="Porter S.S."/>
            <person name="Faber-Hammond J.J."/>
            <person name="Friesen M.L."/>
        </authorList>
    </citation>
    <scope>NUCLEOTIDE SEQUENCE [LARGE SCALE GENOMIC DNA]</scope>
    <source>
        <strain evidence="4 6">Str16</strain>
    </source>
</reference>
<dbReference type="AlphaFoldDB" id="A0A508WYV9"/>
<keyword evidence="1 5" id="KW-0808">Transferase</keyword>
<dbReference type="Proteomes" id="UP001190825">
    <property type="component" value="Unassembled WGS sequence"/>
</dbReference>
<dbReference type="GeneID" id="61612953"/>
<dbReference type="GO" id="GO:0008080">
    <property type="term" value="F:N-acetyltransferase activity"/>
    <property type="evidence" value="ECO:0007669"/>
    <property type="project" value="TreeGrafter"/>
</dbReference>
<dbReference type="PANTHER" id="PTHR10545">
    <property type="entry name" value="DIAMINE N-ACETYLTRANSFERASE"/>
    <property type="match status" value="1"/>
</dbReference>
<dbReference type="CDD" id="cd04301">
    <property type="entry name" value="NAT_SF"/>
    <property type="match status" value="1"/>
</dbReference>
<feature type="domain" description="N-acetyltransferase" evidence="3">
    <location>
        <begin position="5"/>
        <end position="153"/>
    </location>
</feature>
<dbReference type="EMBL" id="NBUC01000163">
    <property type="protein sequence ID" value="PLT94151.1"/>
    <property type="molecule type" value="Genomic_DNA"/>
</dbReference>
<organism evidence="5">
    <name type="scientific">Sinorhizobium medicae</name>
    <dbReference type="NCBI Taxonomy" id="110321"/>
    <lineage>
        <taxon>Bacteria</taxon>
        <taxon>Pseudomonadati</taxon>
        <taxon>Pseudomonadota</taxon>
        <taxon>Alphaproteobacteria</taxon>
        <taxon>Hyphomicrobiales</taxon>
        <taxon>Rhizobiaceae</taxon>
        <taxon>Sinorhizobium/Ensifer group</taxon>
        <taxon>Sinorhizobium</taxon>
    </lineage>
</organism>
<evidence type="ECO:0000256" key="2">
    <source>
        <dbReference type="ARBA" id="ARBA00023315"/>
    </source>
</evidence>
<reference evidence="4" key="1">
    <citation type="submission" date="2017-04" db="EMBL/GenBank/DDBJ databases">
        <authorList>
            <person name="Porter S."/>
            <person name="Friesen M.L."/>
            <person name="Faber-Hammond J."/>
        </authorList>
    </citation>
    <scope>NUCLEOTIDE SEQUENCE</scope>
    <source>
        <strain evidence="4">Str16</strain>
    </source>
</reference>
<dbReference type="Gene3D" id="3.40.630.30">
    <property type="match status" value="1"/>
</dbReference>
<dbReference type="EMBL" id="CABFNB010000089">
    <property type="protein sequence ID" value="VTZ61138.1"/>
    <property type="molecule type" value="Genomic_DNA"/>
</dbReference>
<dbReference type="PANTHER" id="PTHR10545:SF42">
    <property type="entry name" value="ACETYLTRANSFERASE"/>
    <property type="match status" value="1"/>
</dbReference>
<evidence type="ECO:0000313" key="6">
    <source>
        <dbReference type="Proteomes" id="UP001190825"/>
    </source>
</evidence>
<keyword evidence="2" id="KW-0012">Acyltransferase</keyword>
<sequence length="153" mass="17821">MSENLAIRPVTRLDYEQWLPLWRGYNAFYGRAGETALHPDVTQMTWSRFFDAYEPMHALVAESGDRLVGLTHYIFHRSTTSIQPNCYLQDLFTDEVERGRGIGRALINGVYEAAKRAGSPRVYWLTHETNRTAMQLYDRVAEKSGFVMYRKMF</sequence>